<dbReference type="RefSeq" id="WP_225550962.1">
    <property type="nucleotide sequence ID" value="NZ_JADEYP010000001.1"/>
</dbReference>
<organism evidence="2 3">
    <name type="scientific">Sphingobacterium bovistauri</name>
    <dbReference type="NCBI Taxonomy" id="2781959"/>
    <lineage>
        <taxon>Bacteria</taxon>
        <taxon>Pseudomonadati</taxon>
        <taxon>Bacteroidota</taxon>
        <taxon>Sphingobacteriia</taxon>
        <taxon>Sphingobacteriales</taxon>
        <taxon>Sphingobacteriaceae</taxon>
        <taxon>Sphingobacterium</taxon>
    </lineage>
</organism>
<dbReference type="Proteomes" id="UP001165302">
    <property type="component" value="Unassembled WGS sequence"/>
</dbReference>
<gene>
    <name evidence="2" type="ORF">IPZ78_00520</name>
</gene>
<keyword evidence="1" id="KW-1133">Transmembrane helix</keyword>
<keyword evidence="1" id="KW-0472">Membrane</keyword>
<name>A0ABS7Z2E7_9SPHI</name>
<evidence type="ECO:0008006" key="4">
    <source>
        <dbReference type="Google" id="ProtNLM"/>
    </source>
</evidence>
<accession>A0ABS7Z2E7</accession>
<comment type="caution">
    <text evidence="2">The sequence shown here is derived from an EMBL/GenBank/DDBJ whole genome shotgun (WGS) entry which is preliminary data.</text>
</comment>
<protein>
    <recommendedName>
        <fullName evidence="4">YcxB-like protein</fullName>
    </recommendedName>
</protein>
<evidence type="ECO:0000256" key="1">
    <source>
        <dbReference type="SAM" id="Phobius"/>
    </source>
</evidence>
<sequence length="200" mass="22983">MIKFLIIGALIALLIFSIVRKLNIFKSFGTTERLTTPSEIIEISAPLSIYKSAVTKTLFTVGIGIIILLITLLLASKFKIALIMLPISMYLIAQFFILNNHIKASRNQRIIYNKNTNEVQIELNQSSIEKFNLLEDIKFVSEIKSVQKNNGVLFGYYKLQTHHNTYIIPYLVAQNPQTKPFFDKLQLFDREIETKLFPII</sequence>
<dbReference type="EMBL" id="JADEYP010000001">
    <property type="protein sequence ID" value="MCA5003626.1"/>
    <property type="molecule type" value="Genomic_DNA"/>
</dbReference>
<feature type="transmembrane region" description="Helical" evidence="1">
    <location>
        <begin position="80"/>
        <end position="98"/>
    </location>
</feature>
<evidence type="ECO:0000313" key="2">
    <source>
        <dbReference type="EMBL" id="MCA5003626.1"/>
    </source>
</evidence>
<keyword evidence="3" id="KW-1185">Reference proteome</keyword>
<reference evidence="2" key="1">
    <citation type="submission" date="2020-10" db="EMBL/GenBank/DDBJ databases">
        <authorList>
            <person name="Lu T."/>
            <person name="Wang Q."/>
            <person name="Han X."/>
        </authorList>
    </citation>
    <scope>NUCLEOTIDE SEQUENCE</scope>
    <source>
        <strain evidence="2">WQ 366</strain>
    </source>
</reference>
<keyword evidence="1" id="KW-0812">Transmembrane</keyword>
<evidence type="ECO:0000313" key="3">
    <source>
        <dbReference type="Proteomes" id="UP001165302"/>
    </source>
</evidence>
<feature type="transmembrane region" description="Helical" evidence="1">
    <location>
        <begin position="57"/>
        <end position="75"/>
    </location>
</feature>
<proteinExistence type="predicted"/>